<accession>A0ABQ7KRC4</accession>
<keyword evidence="2" id="KW-1185">Reference proteome</keyword>
<evidence type="ECO:0008006" key="3">
    <source>
        <dbReference type="Google" id="ProtNLM"/>
    </source>
</evidence>
<dbReference type="Gene3D" id="1.10.8.10">
    <property type="entry name" value="DNA helicase RuvA subunit, C-terminal domain"/>
    <property type="match status" value="2"/>
</dbReference>
<sequence length="189" mass="20969">MDTQKLIVKRIRIRILIQLKRSESKYNISFPCSSLVNVDASLVDKRRSTTLSPAKNRLLPATGVFLLLCSSHRRKILWAQDSADWNSDDDLDLQIDNYQSSPPSSPPAAVPSSDELFATLVDMGFSPENIARAIDEHGPNADTVVIIDAISKYTVNCEASSSKSKTIDHFLAMGFEEEKVIKAIHEHGN</sequence>
<dbReference type="EMBL" id="JADBGQ010000010">
    <property type="protein sequence ID" value="KAG5376848.1"/>
    <property type="molecule type" value="Genomic_DNA"/>
</dbReference>
<organism evidence="1 2">
    <name type="scientific">Brassica rapa subsp. trilocularis</name>
    <dbReference type="NCBI Taxonomy" id="1813537"/>
    <lineage>
        <taxon>Eukaryota</taxon>
        <taxon>Viridiplantae</taxon>
        <taxon>Streptophyta</taxon>
        <taxon>Embryophyta</taxon>
        <taxon>Tracheophyta</taxon>
        <taxon>Spermatophyta</taxon>
        <taxon>Magnoliopsida</taxon>
        <taxon>eudicotyledons</taxon>
        <taxon>Gunneridae</taxon>
        <taxon>Pentapetalae</taxon>
        <taxon>rosids</taxon>
        <taxon>malvids</taxon>
        <taxon>Brassicales</taxon>
        <taxon>Brassicaceae</taxon>
        <taxon>Brassiceae</taxon>
        <taxon>Brassica</taxon>
    </lineage>
</organism>
<proteinExistence type="predicted"/>
<evidence type="ECO:0000313" key="1">
    <source>
        <dbReference type="EMBL" id="KAG5376848.1"/>
    </source>
</evidence>
<dbReference type="Proteomes" id="UP000823674">
    <property type="component" value="Chromosome A10"/>
</dbReference>
<comment type="caution">
    <text evidence="1">The sequence shown here is derived from an EMBL/GenBank/DDBJ whole genome shotgun (WGS) entry which is preliminary data.</text>
</comment>
<evidence type="ECO:0000313" key="2">
    <source>
        <dbReference type="Proteomes" id="UP000823674"/>
    </source>
</evidence>
<protein>
    <recommendedName>
        <fullName evidence="3">UBA domain-containing protein</fullName>
    </recommendedName>
</protein>
<name>A0ABQ7KRC4_BRACM</name>
<gene>
    <name evidence="1" type="primary">A10p030870.1_BraROA</name>
    <name evidence="1" type="ORF">IGI04_041444</name>
</gene>
<reference evidence="1 2" key="1">
    <citation type="submission" date="2021-03" db="EMBL/GenBank/DDBJ databases">
        <authorList>
            <person name="King G.J."/>
            <person name="Bancroft I."/>
            <person name="Baten A."/>
            <person name="Bloomfield J."/>
            <person name="Borpatragohain P."/>
            <person name="He Z."/>
            <person name="Irish N."/>
            <person name="Irwin J."/>
            <person name="Liu K."/>
            <person name="Mauleon R.P."/>
            <person name="Moore J."/>
            <person name="Morris R."/>
            <person name="Ostergaard L."/>
            <person name="Wang B."/>
            <person name="Wells R."/>
        </authorList>
    </citation>
    <scope>NUCLEOTIDE SEQUENCE [LARGE SCALE GENOMIC DNA]</scope>
    <source>
        <strain evidence="1">R-o-18</strain>
        <tissue evidence="1">Leaf</tissue>
    </source>
</reference>